<reference evidence="5" key="1">
    <citation type="journal article" date="2020" name="Stud. Mycol.">
        <title>101 Dothideomycetes genomes: a test case for predicting lifestyles and emergence of pathogens.</title>
        <authorList>
            <person name="Haridas S."/>
            <person name="Albert R."/>
            <person name="Binder M."/>
            <person name="Bloem J."/>
            <person name="Labutti K."/>
            <person name="Salamov A."/>
            <person name="Andreopoulos B."/>
            <person name="Baker S."/>
            <person name="Barry K."/>
            <person name="Bills G."/>
            <person name="Bluhm B."/>
            <person name="Cannon C."/>
            <person name="Castanera R."/>
            <person name="Culley D."/>
            <person name="Daum C."/>
            <person name="Ezra D."/>
            <person name="Gonzalez J."/>
            <person name="Henrissat B."/>
            <person name="Kuo A."/>
            <person name="Liang C."/>
            <person name="Lipzen A."/>
            <person name="Lutzoni F."/>
            <person name="Magnuson J."/>
            <person name="Mondo S."/>
            <person name="Nolan M."/>
            <person name="Ohm R."/>
            <person name="Pangilinan J."/>
            <person name="Park H.-J."/>
            <person name="Ramirez L."/>
            <person name="Alfaro M."/>
            <person name="Sun H."/>
            <person name="Tritt A."/>
            <person name="Yoshinaga Y."/>
            <person name="Zwiers L.-H."/>
            <person name="Turgeon B."/>
            <person name="Goodwin S."/>
            <person name="Spatafora J."/>
            <person name="Crous P."/>
            <person name="Grigoriev I."/>
        </authorList>
    </citation>
    <scope>NUCLEOTIDE SEQUENCE</scope>
    <source>
        <strain evidence="5">CBS 260.36</strain>
    </source>
</reference>
<dbReference type="SUPFAM" id="SSF57701">
    <property type="entry name" value="Zn2/Cys6 DNA-binding domain"/>
    <property type="match status" value="1"/>
</dbReference>
<evidence type="ECO:0000256" key="2">
    <source>
        <dbReference type="ARBA" id="ARBA00023242"/>
    </source>
</evidence>
<dbReference type="PROSITE" id="PS00463">
    <property type="entry name" value="ZN2_CY6_FUNGAL_1"/>
    <property type="match status" value="1"/>
</dbReference>
<dbReference type="PANTHER" id="PTHR31668">
    <property type="entry name" value="GLUCOSE TRANSPORT TRANSCRIPTION REGULATOR RGT1-RELATED-RELATED"/>
    <property type="match status" value="1"/>
</dbReference>
<name>A0A9P4J334_9PEZI</name>
<dbReference type="GO" id="GO:0000981">
    <property type="term" value="F:DNA-binding transcription factor activity, RNA polymerase II-specific"/>
    <property type="evidence" value="ECO:0007669"/>
    <property type="project" value="InterPro"/>
</dbReference>
<dbReference type="AlphaFoldDB" id="A0A9P4J334"/>
<accession>A0A9P4J334</accession>
<dbReference type="GO" id="GO:0008270">
    <property type="term" value="F:zinc ion binding"/>
    <property type="evidence" value="ECO:0007669"/>
    <property type="project" value="InterPro"/>
</dbReference>
<dbReference type="CDD" id="cd00067">
    <property type="entry name" value="GAL4"/>
    <property type="match status" value="1"/>
</dbReference>
<gene>
    <name evidence="5" type="ORF">K461DRAFT_312932</name>
</gene>
<organism evidence="5 6">
    <name type="scientific">Myriangium duriaei CBS 260.36</name>
    <dbReference type="NCBI Taxonomy" id="1168546"/>
    <lineage>
        <taxon>Eukaryota</taxon>
        <taxon>Fungi</taxon>
        <taxon>Dikarya</taxon>
        <taxon>Ascomycota</taxon>
        <taxon>Pezizomycotina</taxon>
        <taxon>Dothideomycetes</taxon>
        <taxon>Dothideomycetidae</taxon>
        <taxon>Myriangiales</taxon>
        <taxon>Myriangiaceae</taxon>
        <taxon>Myriangium</taxon>
    </lineage>
</organism>
<dbReference type="InterPro" id="IPR007219">
    <property type="entry name" value="XnlR_reg_dom"/>
</dbReference>
<dbReference type="PROSITE" id="PS50048">
    <property type="entry name" value="ZN2_CY6_FUNGAL_2"/>
    <property type="match status" value="1"/>
</dbReference>
<dbReference type="CDD" id="cd12148">
    <property type="entry name" value="fungal_TF_MHR"/>
    <property type="match status" value="1"/>
</dbReference>
<dbReference type="GO" id="GO:0006351">
    <property type="term" value="P:DNA-templated transcription"/>
    <property type="evidence" value="ECO:0007669"/>
    <property type="project" value="InterPro"/>
</dbReference>
<evidence type="ECO:0000256" key="1">
    <source>
        <dbReference type="ARBA" id="ARBA00022723"/>
    </source>
</evidence>
<dbReference type="EMBL" id="ML996085">
    <property type="protein sequence ID" value="KAF2153591.1"/>
    <property type="molecule type" value="Genomic_DNA"/>
</dbReference>
<dbReference type="Gene3D" id="4.10.240.10">
    <property type="entry name" value="Zn(2)-C6 fungal-type DNA-binding domain"/>
    <property type="match status" value="1"/>
</dbReference>
<feature type="domain" description="Zn(2)-C6 fungal-type" evidence="4">
    <location>
        <begin position="13"/>
        <end position="45"/>
    </location>
</feature>
<dbReference type="GO" id="GO:0003677">
    <property type="term" value="F:DNA binding"/>
    <property type="evidence" value="ECO:0007669"/>
    <property type="project" value="InterPro"/>
</dbReference>
<dbReference type="SMART" id="SM00906">
    <property type="entry name" value="Fungal_trans"/>
    <property type="match status" value="1"/>
</dbReference>
<evidence type="ECO:0000313" key="5">
    <source>
        <dbReference type="EMBL" id="KAF2153591.1"/>
    </source>
</evidence>
<dbReference type="Pfam" id="PF04082">
    <property type="entry name" value="Fungal_trans"/>
    <property type="match status" value="1"/>
</dbReference>
<dbReference type="PANTHER" id="PTHR31668:SF10">
    <property type="entry name" value="ZN(II)2CYS6 TRANSCRIPTION FACTOR (EUROFUNG)"/>
    <property type="match status" value="1"/>
</dbReference>
<comment type="caution">
    <text evidence="5">The sequence shown here is derived from an EMBL/GenBank/DDBJ whole genome shotgun (WGS) entry which is preliminary data.</text>
</comment>
<feature type="region of interest" description="Disordered" evidence="3">
    <location>
        <begin position="88"/>
        <end position="127"/>
    </location>
</feature>
<proteinExistence type="predicted"/>
<evidence type="ECO:0000313" key="6">
    <source>
        <dbReference type="Proteomes" id="UP000799439"/>
    </source>
</evidence>
<dbReference type="InterPro" id="IPR036864">
    <property type="entry name" value="Zn2-C6_fun-type_DNA-bd_sf"/>
</dbReference>
<keyword evidence="2" id="KW-0539">Nucleus</keyword>
<evidence type="ECO:0000256" key="3">
    <source>
        <dbReference type="SAM" id="MobiDB-lite"/>
    </source>
</evidence>
<protein>
    <recommendedName>
        <fullName evidence="4">Zn(2)-C6 fungal-type domain-containing protein</fullName>
    </recommendedName>
</protein>
<dbReference type="GO" id="GO:0005634">
    <property type="term" value="C:nucleus"/>
    <property type="evidence" value="ECO:0007669"/>
    <property type="project" value="TreeGrafter"/>
</dbReference>
<dbReference type="InterPro" id="IPR050797">
    <property type="entry name" value="Carb_Metab_Trans_Reg"/>
</dbReference>
<dbReference type="InterPro" id="IPR001138">
    <property type="entry name" value="Zn2Cys6_DnaBD"/>
</dbReference>
<keyword evidence="6" id="KW-1185">Reference proteome</keyword>
<feature type="compositionally biased region" description="Polar residues" evidence="3">
    <location>
        <begin position="88"/>
        <end position="109"/>
    </location>
</feature>
<dbReference type="Proteomes" id="UP000799439">
    <property type="component" value="Unassembled WGS sequence"/>
</dbReference>
<sequence length="663" mass="73356">MQGRPYRSHVRPACGSCRKRKSRCTITGSSRVCLMCQAHGTECVFMGSAGSNCQKRARTSGNSAEAPDIFVRSIDTSVNSAVAYAPNARSSPTAPLSQPTPVVRTPSQPRSRRQNHASAIVTAEQDSVTTTNFEEPVSALNAIFAESGDHSTHVVSPAIANDNDELESYLSNNPNTGKRRITHTLSHSTMTDRPSRPVLFNTVIRRPLGVNANQSLAASKCELIEKLLGPHVMDVVDLFFENAGICLPVLDERSFRRLYTDHKEKLSPALVANLYANAITYWHNSPRLRARSPPDHRFIWVQANEALNSELFLSPGISTVISIVLNVCGRPSTSIFGNGGLVGTAVALTNALGLNRDPSKWNISPSEKTFRIRIWWLVVMLDRWCSLAHGTPLQIHRAQHDVPMLSKELLCESDASTSQTMGTSVFLALLTLTEVLGRYLENIYCVSKSPSAHSSMSSVELELLLTGWEDTLDDDIRRLAIRGVCLDMPGAANFRLAYLAVKLVLRRIQCDSAKSLMQTEEAVAYASLQAQRVTEEIVHHIQELQEIHLKGYWLQMNAFTLTSGTTFLLRTALKPTNTAKNTSLKLAKDMINALMKYRTQFRWDLADDCLANCADMIEKIEAGNDPMAAELADFQEFVNTNALMMDDAFMGFGSTFETDLWDI</sequence>
<evidence type="ECO:0000259" key="4">
    <source>
        <dbReference type="PROSITE" id="PS50048"/>
    </source>
</evidence>
<dbReference type="OrthoDB" id="3034343at2759"/>
<keyword evidence="1" id="KW-0479">Metal-binding</keyword>
<dbReference type="GO" id="GO:0001080">
    <property type="term" value="P:nitrogen catabolite activation of transcription from RNA polymerase II promoter"/>
    <property type="evidence" value="ECO:0007669"/>
    <property type="project" value="TreeGrafter"/>
</dbReference>